<accession>A0ABX1NGZ8</accession>
<evidence type="ECO:0000259" key="3">
    <source>
        <dbReference type="Pfam" id="PF13579"/>
    </source>
</evidence>
<dbReference type="Gene3D" id="3.40.50.2000">
    <property type="entry name" value="Glycogen Phosphorylase B"/>
    <property type="match status" value="2"/>
</dbReference>
<dbReference type="EMBL" id="WTVS01000028">
    <property type="protein sequence ID" value="NMF98524.1"/>
    <property type="molecule type" value="Genomic_DNA"/>
</dbReference>
<keyword evidence="1" id="KW-1133">Transmembrane helix</keyword>
<dbReference type="PANTHER" id="PTHR12526">
    <property type="entry name" value="GLYCOSYLTRANSFERASE"/>
    <property type="match status" value="1"/>
</dbReference>
<dbReference type="InterPro" id="IPR028098">
    <property type="entry name" value="Glyco_trans_4-like_N"/>
</dbReference>
<evidence type="ECO:0000313" key="4">
    <source>
        <dbReference type="EMBL" id="NMF98524.1"/>
    </source>
</evidence>
<dbReference type="RefSeq" id="WP_308446335.1">
    <property type="nucleotide sequence ID" value="NZ_WTVS01000028.1"/>
</dbReference>
<dbReference type="InterPro" id="IPR001296">
    <property type="entry name" value="Glyco_trans_1"/>
</dbReference>
<name>A0ABX1NGZ8_9RHOO</name>
<proteinExistence type="predicted"/>
<reference evidence="4 5" key="1">
    <citation type="submission" date="2019-12" db="EMBL/GenBank/DDBJ databases">
        <title>Comparative genomics gives insights into the taxonomy of the Azoarcus-Aromatoleum group and reveals separate origins of nif in the plant-associated Azoarcus and non-plant-associated Aromatoleum sub-groups.</title>
        <authorList>
            <person name="Lafos M."/>
            <person name="Maluk M."/>
            <person name="Batista M."/>
            <person name="Junghare M."/>
            <person name="Carmona M."/>
            <person name="Faoro H."/>
            <person name="Cruz L.M."/>
            <person name="Battistoni F."/>
            <person name="De Souza E."/>
            <person name="Pedrosa F."/>
            <person name="Chen W.-M."/>
            <person name="Poole P.S."/>
            <person name="Dixon R.A."/>
            <person name="James E.K."/>
        </authorList>
    </citation>
    <scope>NUCLEOTIDE SEQUENCE [LARGE SCALE GENOMIC DNA]</scope>
    <source>
        <strain evidence="4 5">T</strain>
    </source>
</reference>
<keyword evidence="5" id="KW-1185">Reference proteome</keyword>
<evidence type="ECO:0000313" key="5">
    <source>
        <dbReference type="Proteomes" id="UP000634522"/>
    </source>
</evidence>
<sequence>MPMRLLFITAEPCPTFRADVNSLFGRSLPSFGVFSDVVTTRVPNHDGPVAWGGGRAFVCNSAGGGALKHLRKFFHCARHTLAADKTSYQAVQVRDMPFLAAFCMVIARLNGLPFFYWMSYPIPEGQMMRAKRRSTRYVSPKAWLLWLRGRIGQALVHRVVLPGADHVFVQSEHMKRNVVALGVSSARVTPVPMGVDLAAVRALDLVPSDDARLADRPVLVYLGTLDPVRQIEVLFEMLARVRREGSDALLVLIGDTHDKAYRAWLMAKAREAGIEEHVLWTGWLSMNEAWRYVLAGRVGLSPIPRGYLLDAGSPTKVPEYLSLGIPVVCNDNPDQQIAIETSGAGLCVPYTGEDFARAVLKLLNEDDAVRSRRINAGYRYISSNRDYQIIARDIADVYRNLSSAAADSSNSIKNP</sequence>
<dbReference type="Proteomes" id="UP000634522">
    <property type="component" value="Unassembled WGS sequence"/>
</dbReference>
<dbReference type="Pfam" id="PF00534">
    <property type="entry name" value="Glycos_transf_1"/>
    <property type="match status" value="1"/>
</dbReference>
<keyword evidence="1" id="KW-0812">Transmembrane</keyword>
<dbReference type="PANTHER" id="PTHR12526:SF600">
    <property type="entry name" value="GLYCOSYL TRANSFERASE GROUP 1"/>
    <property type="match status" value="1"/>
</dbReference>
<dbReference type="Pfam" id="PF13579">
    <property type="entry name" value="Glyco_trans_4_4"/>
    <property type="match status" value="1"/>
</dbReference>
<keyword evidence="1" id="KW-0472">Membrane</keyword>
<organism evidence="4 5">
    <name type="scientific">Aromatoleum toluolicum</name>
    <dbReference type="NCBI Taxonomy" id="90060"/>
    <lineage>
        <taxon>Bacteria</taxon>
        <taxon>Pseudomonadati</taxon>
        <taxon>Pseudomonadota</taxon>
        <taxon>Betaproteobacteria</taxon>
        <taxon>Rhodocyclales</taxon>
        <taxon>Rhodocyclaceae</taxon>
        <taxon>Aromatoleum</taxon>
    </lineage>
</organism>
<dbReference type="SUPFAM" id="SSF53756">
    <property type="entry name" value="UDP-Glycosyltransferase/glycogen phosphorylase"/>
    <property type="match status" value="1"/>
</dbReference>
<feature type="domain" description="Glycosyl transferase family 1" evidence="2">
    <location>
        <begin position="215"/>
        <end position="378"/>
    </location>
</feature>
<feature type="domain" description="Glycosyltransferase subfamily 4-like N-terminal" evidence="3">
    <location>
        <begin position="26"/>
        <end position="194"/>
    </location>
</feature>
<evidence type="ECO:0000259" key="2">
    <source>
        <dbReference type="Pfam" id="PF00534"/>
    </source>
</evidence>
<protein>
    <submittedName>
        <fullName evidence="4">Glycosyltransferase</fullName>
    </submittedName>
</protein>
<gene>
    <name evidence="4" type="ORF">GPA27_14135</name>
</gene>
<feature type="transmembrane region" description="Helical" evidence="1">
    <location>
        <begin position="98"/>
        <end position="119"/>
    </location>
</feature>
<comment type="caution">
    <text evidence="4">The sequence shown here is derived from an EMBL/GenBank/DDBJ whole genome shotgun (WGS) entry which is preliminary data.</text>
</comment>
<evidence type="ECO:0000256" key="1">
    <source>
        <dbReference type="SAM" id="Phobius"/>
    </source>
</evidence>